<sequence length="391" mass="43985">MLSLLLLVLAAQPTAAPATAKAPTMDPAYVAYSSELEQGINAGDASILDARVDVEKLLERATRDTSAPQVFKDGFATGVRRSGMQLGKQLVASREDESSFRLLRLRMDGGAPHALYRVVSSQGGVNYLDMELAKNADGQVVIVDFYPYITGEVFSETMRRMFLQAAKEAGYNLMDKLMGKEQEFLKNASKLQEMQQLTQEKKFAEVVKLYNELPQSLRQNKPFLLLRFSASSQLEEAEYQKAIQDFEKAYPNDPCLDLISIDGHMLRKDYATVMKMIDRLDQRVKDPYLQYLRGSVMLDKGDRKTALGYFKAAVTAEPSLAMAHWVLIGLSLQDKQYKDTARYLDALERDTSVELADLTDLEQYAGFVKSPEYKPWKKKRDARMQAAPAVP</sequence>
<evidence type="ECO:0000313" key="4">
    <source>
        <dbReference type="Proteomes" id="UP001207654"/>
    </source>
</evidence>
<accession>A0ABT4AFP1</accession>
<comment type="caution">
    <text evidence="3">The sequence shown here is derived from an EMBL/GenBank/DDBJ whole genome shotgun (WGS) entry which is preliminary data.</text>
</comment>
<keyword evidence="4" id="KW-1185">Reference proteome</keyword>
<dbReference type="InterPro" id="IPR011990">
    <property type="entry name" value="TPR-like_helical_dom_sf"/>
</dbReference>
<evidence type="ECO:0000256" key="2">
    <source>
        <dbReference type="SAM" id="SignalP"/>
    </source>
</evidence>
<protein>
    <recommendedName>
        <fullName evidence="5">Tetratricopeptide repeat protein</fullName>
    </recommendedName>
</protein>
<dbReference type="RefSeq" id="WP_267539166.1">
    <property type="nucleotide sequence ID" value="NZ_JAPNKA010000001.1"/>
</dbReference>
<feature type="signal peptide" evidence="2">
    <location>
        <begin position="1"/>
        <end position="20"/>
    </location>
</feature>
<dbReference type="EMBL" id="JAPNKA010000001">
    <property type="protein sequence ID" value="MCY1080506.1"/>
    <property type="molecule type" value="Genomic_DNA"/>
</dbReference>
<proteinExistence type="predicted"/>
<evidence type="ECO:0008006" key="5">
    <source>
        <dbReference type="Google" id="ProtNLM"/>
    </source>
</evidence>
<keyword evidence="2" id="KW-0732">Signal</keyword>
<feature type="chain" id="PRO_5045171107" description="Tetratricopeptide repeat protein" evidence="2">
    <location>
        <begin position="21"/>
        <end position="391"/>
    </location>
</feature>
<gene>
    <name evidence="3" type="ORF">OV287_39270</name>
</gene>
<dbReference type="Proteomes" id="UP001207654">
    <property type="component" value="Unassembled WGS sequence"/>
</dbReference>
<evidence type="ECO:0000313" key="3">
    <source>
        <dbReference type="EMBL" id="MCY1080506.1"/>
    </source>
</evidence>
<dbReference type="InterPro" id="IPR019734">
    <property type="entry name" value="TPR_rpt"/>
</dbReference>
<evidence type="ECO:0000256" key="1">
    <source>
        <dbReference type="PROSITE-ProRule" id="PRU00339"/>
    </source>
</evidence>
<dbReference type="SUPFAM" id="SSF48452">
    <property type="entry name" value="TPR-like"/>
    <property type="match status" value="1"/>
</dbReference>
<organism evidence="3 4">
    <name type="scientific">Archangium lansingense</name>
    <dbReference type="NCBI Taxonomy" id="2995310"/>
    <lineage>
        <taxon>Bacteria</taxon>
        <taxon>Pseudomonadati</taxon>
        <taxon>Myxococcota</taxon>
        <taxon>Myxococcia</taxon>
        <taxon>Myxococcales</taxon>
        <taxon>Cystobacterineae</taxon>
        <taxon>Archangiaceae</taxon>
        <taxon>Archangium</taxon>
    </lineage>
</organism>
<reference evidence="3 4" key="1">
    <citation type="submission" date="2022-11" db="EMBL/GenBank/DDBJ databases">
        <title>Minimal conservation of predation-associated metabolite biosynthetic gene clusters underscores biosynthetic potential of Myxococcota including descriptions for ten novel species: Archangium lansinium sp. nov., Myxococcus landrumus sp. nov., Nannocystis bai.</title>
        <authorList>
            <person name="Ahearne A."/>
            <person name="Stevens C."/>
            <person name="Phillips K."/>
        </authorList>
    </citation>
    <scope>NUCLEOTIDE SEQUENCE [LARGE SCALE GENOMIC DNA]</scope>
    <source>
        <strain evidence="3 4">MIWBW</strain>
    </source>
</reference>
<dbReference type="PROSITE" id="PS50005">
    <property type="entry name" value="TPR"/>
    <property type="match status" value="1"/>
</dbReference>
<name>A0ABT4AFP1_9BACT</name>
<feature type="repeat" description="TPR" evidence="1">
    <location>
        <begin position="287"/>
        <end position="320"/>
    </location>
</feature>
<dbReference type="Gene3D" id="1.25.40.10">
    <property type="entry name" value="Tetratricopeptide repeat domain"/>
    <property type="match status" value="1"/>
</dbReference>
<keyword evidence="1" id="KW-0802">TPR repeat</keyword>